<organism evidence="2 3">
    <name type="scientific">Blautia obeum</name>
    <dbReference type="NCBI Taxonomy" id="40520"/>
    <lineage>
        <taxon>Bacteria</taxon>
        <taxon>Bacillati</taxon>
        <taxon>Bacillota</taxon>
        <taxon>Clostridia</taxon>
        <taxon>Lachnospirales</taxon>
        <taxon>Lachnospiraceae</taxon>
        <taxon>Blautia</taxon>
    </lineage>
</organism>
<feature type="region of interest" description="Disordered" evidence="1">
    <location>
        <begin position="1"/>
        <end position="21"/>
    </location>
</feature>
<name>A0A174TRC1_9FIRM</name>
<dbReference type="OrthoDB" id="1955571at2"/>
<feature type="compositionally biased region" description="Basic and acidic residues" evidence="1">
    <location>
        <begin position="228"/>
        <end position="238"/>
    </location>
</feature>
<reference evidence="2 3" key="1">
    <citation type="submission" date="2015-09" db="EMBL/GenBank/DDBJ databases">
        <authorList>
            <consortium name="Pathogen Informatics"/>
        </authorList>
    </citation>
    <scope>NUCLEOTIDE SEQUENCE [LARGE SCALE GENOMIC DNA]</scope>
    <source>
        <strain evidence="2 3">2789STDY5834921</strain>
    </source>
</reference>
<sequence length="262" mass="30335">MSEQPTNQWNMTTEPSDMMKINTPMPITVASSPSNQMEVTDDDSFSYDGYQVVRGEFFAHIYEPSFTLNNYKVSVNTACIKKLPDVEYVQILVNPIEKKLAVRPCREEEKDSFRWCSSGKKRSPKQITCRIFFAKVISLMDWNPNYRYKILGKLIRSGNEILFIFDLTSPEIFPRTLKDNGTVTTARTPSYPEEWKNQFGIPVEEHQKSMQVNIFEGYAVFDIQEKKKATDKSIEKAKKTSTAESEEKSYEQQTLFPSTNMY</sequence>
<gene>
    <name evidence="2" type="ORF">ERS852533_03749</name>
</gene>
<proteinExistence type="predicted"/>
<dbReference type="AlphaFoldDB" id="A0A174TRC1"/>
<feature type="compositionally biased region" description="Polar residues" evidence="1">
    <location>
        <begin position="1"/>
        <end position="15"/>
    </location>
</feature>
<evidence type="ECO:0000313" key="2">
    <source>
        <dbReference type="EMBL" id="CUQ10547.1"/>
    </source>
</evidence>
<accession>A0A174TRC1</accession>
<feature type="compositionally biased region" description="Polar residues" evidence="1">
    <location>
        <begin position="251"/>
        <end position="262"/>
    </location>
</feature>
<evidence type="ECO:0000313" key="3">
    <source>
        <dbReference type="Proteomes" id="UP000095413"/>
    </source>
</evidence>
<dbReference type="RefSeq" id="WP_055057194.1">
    <property type="nucleotide sequence ID" value="NZ_CZBA01000049.1"/>
</dbReference>
<feature type="region of interest" description="Disordered" evidence="1">
    <location>
        <begin position="228"/>
        <end position="262"/>
    </location>
</feature>
<dbReference type="EMBL" id="CZBA01000049">
    <property type="protein sequence ID" value="CUQ10547.1"/>
    <property type="molecule type" value="Genomic_DNA"/>
</dbReference>
<protein>
    <submittedName>
        <fullName evidence="2">Uncharacterized protein</fullName>
    </submittedName>
</protein>
<evidence type="ECO:0000256" key="1">
    <source>
        <dbReference type="SAM" id="MobiDB-lite"/>
    </source>
</evidence>
<dbReference type="Proteomes" id="UP000095413">
    <property type="component" value="Unassembled WGS sequence"/>
</dbReference>